<dbReference type="OrthoDB" id="9789566at2"/>
<feature type="transmembrane region" description="Helical" evidence="3">
    <location>
        <begin position="152"/>
        <end position="175"/>
    </location>
</feature>
<dbReference type="InterPro" id="IPR009057">
    <property type="entry name" value="Homeodomain-like_sf"/>
</dbReference>
<protein>
    <submittedName>
        <fullName evidence="5">TetR/AcrR family transcriptional regulator</fullName>
    </submittedName>
</protein>
<evidence type="ECO:0000256" key="3">
    <source>
        <dbReference type="SAM" id="Phobius"/>
    </source>
</evidence>
<sequence length="205" mass="23437">MKPKQTEQNTEQKIKEAAKKVFLERGFDGAKLRHIAEESGTTMAMVNYYFRGKEQLFQSIFMETMGSFLGRVVSILNEEVPLEIKIWKVVDNYTDFLCANPHVPVFILSELQKDSSEVFEKLKAKDIIQSSSFVRQLQLEGEKGTIRNVKPLQLIVSLLGSLVFPFMAKPIVLYIGGMDDVAYKAFLEERKVIVFETIMAYLKPV</sequence>
<evidence type="ECO:0000256" key="1">
    <source>
        <dbReference type="ARBA" id="ARBA00023125"/>
    </source>
</evidence>
<dbReference type="PRINTS" id="PR00455">
    <property type="entry name" value="HTHTETR"/>
</dbReference>
<evidence type="ECO:0000313" key="6">
    <source>
        <dbReference type="Proteomes" id="UP000253383"/>
    </source>
</evidence>
<dbReference type="Pfam" id="PF00440">
    <property type="entry name" value="TetR_N"/>
    <property type="match status" value="1"/>
</dbReference>
<dbReference type="SUPFAM" id="SSF46689">
    <property type="entry name" value="Homeodomain-like"/>
    <property type="match status" value="1"/>
</dbReference>
<dbReference type="InterPro" id="IPR001647">
    <property type="entry name" value="HTH_TetR"/>
</dbReference>
<dbReference type="PANTHER" id="PTHR30328">
    <property type="entry name" value="TRANSCRIPTIONAL REPRESSOR"/>
    <property type="match status" value="1"/>
</dbReference>
<accession>A0A368JTJ2</accession>
<evidence type="ECO:0000259" key="4">
    <source>
        <dbReference type="PROSITE" id="PS50977"/>
    </source>
</evidence>
<keyword evidence="1 2" id="KW-0238">DNA-binding</keyword>
<name>A0A368JTJ2_9BACT</name>
<feature type="DNA-binding region" description="H-T-H motif" evidence="2">
    <location>
        <begin position="31"/>
        <end position="50"/>
    </location>
</feature>
<evidence type="ECO:0000256" key="2">
    <source>
        <dbReference type="PROSITE-ProRule" id="PRU00335"/>
    </source>
</evidence>
<comment type="caution">
    <text evidence="5">The sequence shown here is derived from an EMBL/GenBank/DDBJ whole genome shotgun (WGS) entry which is preliminary data.</text>
</comment>
<organism evidence="5 6">
    <name type="scientific">Larkinella punicea</name>
    <dbReference type="NCBI Taxonomy" id="2315727"/>
    <lineage>
        <taxon>Bacteria</taxon>
        <taxon>Pseudomonadati</taxon>
        <taxon>Bacteroidota</taxon>
        <taxon>Cytophagia</taxon>
        <taxon>Cytophagales</taxon>
        <taxon>Spirosomataceae</taxon>
        <taxon>Larkinella</taxon>
    </lineage>
</organism>
<dbReference type="PANTHER" id="PTHR30328:SF54">
    <property type="entry name" value="HTH-TYPE TRANSCRIPTIONAL REPRESSOR SCO4008"/>
    <property type="match status" value="1"/>
</dbReference>
<keyword evidence="3" id="KW-0472">Membrane</keyword>
<gene>
    <name evidence="5" type="ORF">DUE52_08780</name>
</gene>
<dbReference type="Gene3D" id="1.10.357.10">
    <property type="entry name" value="Tetracycline Repressor, domain 2"/>
    <property type="match status" value="1"/>
</dbReference>
<dbReference type="GO" id="GO:0003677">
    <property type="term" value="F:DNA binding"/>
    <property type="evidence" value="ECO:0007669"/>
    <property type="project" value="UniProtKB-UniRule"/>
</dbReference>
<dbReference type="EMBL" id="QOWE01000006">
    <property type="protein sequence ID" value="RCR69923.1"/>
    <property type="molecule type" value="Genomic_DNA"/>
</dbReference>
<dbReference type="AlphaFoldDB" id="A0A368JTJ2"/>
<feature type="domain" description="HTH tetR-type" evidence="4">
    <location>
        <begin position="8"/>
        <end position="68"/>
    </location>
</feature>
<evidence type="ECO:0000313" key="5">
    <source>
        <dbReference type="EMBL" id="RCR69923.1"/>
    </source>
</evidence>
<reference evidence="5 6" key="1">
    <citation type="submission" date="2018-07" db="EMBL/GenBank/DDBJ databases">
        <title>Genome analysis of Larkinella rosea.</title>
        <authorList>
            <person name="Zhou Z."/>
            <person name="Wang G."/>
        </authorList>
    </citation>
    <scope>NUCLEOTIDE SEQUENCE [LARGE SCALE GENOMIC DNA]</scope>
    <source>
        <strain evidence="6">zzj9</strain>
    </source>
</reference>
<keyword evidence="3" id="KW-1133">Transmembrane helix</keyword>
<dbReference type="InterPro" id="IPR050109">
    <property type="entry name" value="HTH-type_TetR-like_transc_reg"/>
</dbReference>
<dbReference type="Proteomes" id="UP000253383">
    <property type="component" value="Unassembled WGS sequence"/>
</dbReference>
<proteinExistence type="predicted"/>
<keyword evidence="3" id="KW-0812">Transmembrane</keyword>
<dbReference type="RefSeq" id="WP_114405620.1">
    <property type="nucleotide sequence ID" value="NZ_QOWE01000006.1"/>
</dbReference>
<keyword evidence="6" id="KW-1185">Reference proteome</keyword>
<dbReference type="PROSITE" id="PS50977">
    <property type="entry name" value="HTH_TETR_2"/>
    <property type="match status" value="1"/>
</dbReference>